<dbReference type="EMBL" id="PP511334">
    <property type="protein sequence ID" value="XCD03250.1"/>
    <property type="molecule type" value="Genomic_DNA"/>
</dbReference>
<reference evidence="3" key="1">
    <citation type="submission" date="2024-03" db="EMBL/GenBank/DDBJ databases">
        <title>Diverse circular DNA viruses in blood, oral, and fecal samples of captive lemurs.</title>
        <authorList>
            <person name="Paietta E.N."/>
            <person name="Kraberger S."/>
            <person name="Lund M.C."/>
            <person name="Custer J.M."/>
            <person name="Vargas K.M."/>
            <person name="Ehmke E.E."/>
            <person name="Yoder A.D."/>
            <person name="Varsani A."/>
        </authorList>
    </citation>
    <scope>NUCLEOTIDE SEQUENCE</scope>
    <source>
        <strain evidence="2">Duke_18_34</strain>
        <strain evidence="3">Duke_23FS_25</strain>
    </source>
</reference>
<feature type="compositionally biased region" description="Low complexity" evidence="1">
    <location>
        <begin position="47"/>
        <end position="57"/>
    </location>
</feature>
<evidence type="ECO:0000256" key="1">
    <source>
        <dbReference type="SAM" id="MobiDB-lite"/>
    </source>
</evidence>
<dbReference type="PROSITE" id="PS51257">
    <property type="entry name" value="PROKAR_LIPOPROTEIN"/>
    <property type="match status" value="1"/>
</dbReference>
<protein>
    <recommendedName>
        <fullName evidence="4">Lipoprotein</fullName>
    </recommendedName>
</protein>
<accession>A0AAU8AWM4</accession>
<proteinExistence type="predicted"/>
<name>A0AAU8AWM4_9VIRU</name>
<dbReference type="EMBL" id="PP511455">
    <property type="protein sequence ID" value="XCD04398.1"/>
    <property type="molecule type" value="Genomic_DNA"/>
</dbReference>
<evidence type="ECO:0000313" key="2">
    <source>
        <dbReference type="EMBL" id="XCD03250.1"/>
    </source>
</evidence>
<evidence type="ECO:0008006" key="4">
    <source>
        <dbReference type="Google" id="ProtNLM"/>
    </source>
</evidence>
<organism evidence="3">
    <name type="scientific">Dulem virus 233</name>
    <dbReference type="NCBI Taxonomy" id="3145710"/>
    <lineage>
        <taxon>Viruses</taxon>
        <taxon>Monodnaviria</taxon>
        <taxon>Sangervirae</taxon>
        <taxon>Phixviricota</taxon>
        <taxon>Malgrandaviricetes</taxon>
        <taxon>Petitvirales</taxon>
        <taxon>Microviridae</taxon>
        <taxon>Microvirus</taxon>
    </lineage>
</organism>
<feature type="region of interest" description="Disordered" evidence="1">
    <location>
        <begin position="47"/>
        <end position="66"/>
    </location>
</feature>
<sequence>MKKILIVLLISFLSLVVQSCNSLSPYSQMAQPITTNTNLIYESDNASLSNNISSPSSTGGVTSNGQ</sequence>
<evidence type="ECO:0000313" key="3">
    <source>
        <dbReference type="EMBL" id="XCD04398.1"/>
    </source>
</evidence>